<feature type="compositionally biased region" description="Low complexity" evidence="1">
    <location>
        <begin position="1"/>
        <end position="15"/>
    </location>
</feature>
<comment type="caution">
    <text evidence="2">The sequence shown here is derived from an EMBL/GenBank/DDBJ whole genome shotgun (WGS) entry which is preliminary data.</text>
</comment>
<dbReference type="GO" id="GO:1903013">
    <property type="term" value="P:response to differentiation-inducing factor 1"/>
    <property type="evidence" value="ECO:0007669"/>
    <property type="project" value="TreeGrafter"/>
</dbReference>
<dbReference type="VEuPathDB" id="FungiDB:PSHT_04646"/>
<evidence type="ECO:0000256" key="1">
    <source>
        <dbReference type="SAM" id="MobiDB-lite"/>
    </source>
</evidence>
<evidence type="ECO:0000313" key="2">
    <source>
        <dbReference type="EMBL" id="POW19459.1"/>
    </source>
</evidence>
<evidence type="ECO:0000313" key="3">
    <source>
        <dbReference type="Proteomes" id="UP000238274"/>
    </source>
</evidence>
<protein>
    <submittedName>
        <fullName evidence="2">Uncharacterized protein</fullName>
    </submittedName>
</protein>
<feature type="region of interest" description="Disordered" evidence="1">
    <location>
        <begin position="1"/>
        <end position="22"/>
    </location>
</feature>
<dbReference type="Proteomes" id="UP000238274">
    <property type="component" value="Unassembled WGS sequence"/>
</dbReference>
<feature type="compositionally biased region" description="Basic residues" evidence="1">
    <location>
        <begin position="444"/>
        <end position="456"/>
    </location>
</feature>
<keyword evidence="3" id="KW-1185">Reference proteome</keyword>
<dbReference type="PANTHER" id="PTHR45992">
    <property type="entry name" value="EUKARYOTIC ELONGATION FACTOR 2 KINASE-RELATED"/>
    <property type="match status" value="1"/>
</dbReference>
<dbReference type="GO" id="GO:0031037">
    <property type="term" value="P:myosin II filament disassembly"/>
    <property type="evidence" value="ECO:0007669"/>
    <property type="project" value="TreeGrafter"/>
</dbReference>
<name>A0A2S4WCI1_9BASI</name>
<feature type="non-terminal residue" evidence="2">
    <location>
        <position position="727"/>
    </location>
</feature>
<reference evidence="3" key="2">
    <citation type="journal article" date="2018" name="BMC Genomics">
        <title>Genomic insights into host adaptation between the wheat stripe rust pathogen (Puccinia striiformis f. sp. tritici) and the barley stripe rust pathogen (Puccinia striiformis f. sp. hordei).</title>
        <authorList>
            <person name="Xia C."/>
            <person name="Wang M."/>
            <person name="Yin C."/>
            <person name="Cornejo O.E."/>
            <person name="Hulbert S.H."/>
            <person name="Chen X."/>
        </authorList>
    </citation>
    <scope>NUCLEOTIDE SEQUENCE [LARGE SCALE GENOMIC DNA]</scope>
    <source>
        <strain evidence="3">93TX-2</strain>
    </source>
</reference>
<feature type="compositionally biased region" description="Polar residues" evidence="1">
    <location>
        <begin position="128"/>
        <end position="139"/>
    </location>
</feature>
<feature type="compositionally biased region" description="Polar residues" evidence="1">
    <location>
        <begin position="668"/>
        <end position="682"/>
    </location>
</feature>
<dbReference type="VEuPathDB" id="FungiDB:PSTT_11057"/>
<dbReference type="InterPro" id="IPR051852">
    <property type="entry name" value="Alpha-type_PK"/>
</dbReference>
<reference evidence="2 3" key="1">
    <citation type="submission" date="2017-12" db="EMBL/GenBank/DDBJ databases">
        <title>Gene loss provides genomic basis for host adaptation in cereal stripe rust fungi.</title>
        <authorList>
            <person name="Xia C."/>
        </authorList>
    </citation>
    <scope>NUCLEOTIDE SEQUENCE [LARGE SCALE GENOMIC DNA]</scope>
    <source>
        <strain evidence="2 3">93TX-2</strain>
    </source>
</reference>
<feature type="compositionally biased region" description="Basic and acidic residues" evidence="1">
    <location>
        <begin position="686"/>
        <end position="727"/>
    </location>
</feature>
<feature type="region of interest" description="Disordered" evidence="1">
    <location>
        <begin position="128"/>
        <end position="213"/>
    </location>
</feature>
<reference evidence="3" key="3">
    <citation type="journal article" date="2018" name="Mol. Plant Microbe Interact.">
        <title>Genome sequence resources for the wheat stripe rust pathogen (Puccinia striiformis f. sp. tritici) and the barley stripe rust pathogen (Puccinia striiformis f. sp. hordei).</title>
        <authorList>
            <person name="Xia C."/>
            <person name="Wang M."/>
            <person name="Yin C."/>
            <person name="Cornejo O.E."/>
            <person name="Hulbert S.H."/>
            <person name="Chen X."/>
        </authorList>
    </citation>
    <scope>NUCLEOTIDE SEQUENCE [LARGE SCALE GENOMIC DNA]</scope>
    <source>
        <strain evidence="3">93TX-2</strain>
    </source>
</reference>
<accession>A0A2S4WCI1</accession>
<feature type="compositionally biased region" description="Basic and acidic residues" evidence="1">
    <location>
        <begin position="459"/>
        <end position="469"/>
    </location>
</feature>
<proteinExistence type="predicted"/>
<feature type="region of interest" description="Disordered" evidence="1">
    <location>
        <begin position="666"/>
        <end position="727"/>
    </location>
</feature>
<feature type="region of interest" description="Disordered" evidence="1">
    <location>
        <begin position="444"/>
        <end position="487"/>
    </location>
</feature>
<sequence>KKSTSSSSKPKPSSKATTDNEENAKRVIECGFVLYVQDRLIDTGIFNMKQKSSIYMDLAIQLWSTFSDDINKEMIITEDQLPELVGEILSLSQGKSHLTTVDALIFLLQKSTPLRFISSTNIYQSSEELETVTRSSSRSAGKKLTTKSRAHSTGKQSDVLVDCTDNSSDKEQTINSSNKNVIFNKPSHPNSAKGIPEKKSKTSVTSDSTGNTTSGKAWASGGLAYTMPRNLNTGLSTQLRVLGGCCTNYIRIDNKGGVNGHRFIFKNFSRNQHELLGANIEPIIFRGSMRRAFKAEVKTKLSDSFVVAKIQYNEQFQTVANHAADALLYKAIGLLLEKLKLVVSENNRVCLAYKRIAGKIQIVCHLVVAEGGYSNPNEVYFFEAALKELFELRFVMEPHGAYGRIRLFLEDLNLVLGYLPPSIPRPYTNFNFNSLGLQQNSWRRPTHRSRAWKQNRRGNGQERPWDARHPPPHASPTKRSKIHSDSNACVVRLPPRQLPTDVIHYRRERCYPGGMGPSTSQIRSDTQQLEDYQFHSKRDVDQHRQLEGDCLGFDGDPPVEFAIKTEDVDRMFIHAPYDGQHDEFVEHGNDDYCDTAINDNDEDATQLEDHHVVAALYHELGELHLETASNRDARSDLGIDVDPAQYDQSCSHSSSASVRSPVLDLVPSTDNCHESTNVSDPLQPNDHPDHSDCSDQHGECARDNDAYNDTPENHLYTDPEIYTSDHA</sequence>
<dbReference type="VEuPathDB" id="FungiDB:PSTT_05672"/>
<feature type="compositionally biased region" description="Basic residues" evidence="1">
    <location>
        <begin position="140"/>
        <end position="152"/>
    </location>
</feature>
<dbReference type="AlphaFoldDB" id="A0A2S4WCI1"/>
<feature type="non-terminal residue" evidence="2">
    <location>
        <position position="1"/>
    </location>
</feature>
<dbReference type="GO" id="GO:0004674">
    <property type="term" value="F:protein serine/threonine kinase activity"/>
    <property type="evidence" value="ECO:0007669"/>
    <property type="project" value="TreeGrafter"/>
</dbReference>
<dbReference type="EMBL" id="PKSM01000048">
    <property type="protein sequence ID" value="POW19459.1"/>
    <property type="molecule type" value="Genomic_DNA"/>
</dbReference>
<dbReference type="PANTHER" id="PTHR45992:SF2">
    <property type="entry name" value="EUKARYOTIC ELONGATION FACTOR 2 KINASE"/>
    <property type="match status" value="1"/>
</dbReference>
<gene>
    <name evidence="2" type="ORF">PSHT_04646</name>
</gene>
<organism evidence="2 3">
    <name type="scientific">Puccinia striiformis</name>
    <dbReference type="NCBI Taxonomy" id="27350"/>
    <lineage>
        <taxon>Eukaryota</taxon>
        <taxon>Fungi</taxon>
        <taxon>Dikarya</taxon>
        <taxon>Basidiomycota</taxon>
        <taxon>Pucciniomycotina</taxon>
        <taxon>Pucciniomycetes</taxon>
        <taxon>Pucciniales</taxon>
        <taxon>Pucciniaceae</taxon>
        <taxon>Puccinia</taxon>
    </lineage>
</organism>